<dbReference type="AlphaFoldDB" id="A0A6C0D2L4"/>
<reference evidence="1" key="1">
    <citation type="journal article" date="2020" name="Nature">
        <title>Giant virus diversity and host interactions through global metagenomics.</title>
        <authorList>
            <person name="Schulz F."/>
            <person name="Roux S."/>
            <person name="Paez-Espino D."/>
            <person name="Jungbluth S."/>
            <person name="Walsh D.A."/>
            <person name="Denef V.J."/>
            <person name="McMahon K.D."/>
            <person name="Konstantinidis K.T."/>
            <person name="Eloe-Fadrosh E.A."/>
            <person name="Kyrpides N.C."/>
            <person name="Woyke T."/>
        </authorList>
    </citation>
    <scope>NUCLEOTIDE SEQUENCE</scope>
    <source>
        <strain evidence="1">GVMAG-M-3300023174-104</strain>
    </source>
</reference>
<organism evidence="1">
    <name type="scientific">viral metagenome</name>
    <dbReference type="NCBI Taxonomy" id="1070528"/>
    <lineage>
        <taxon>unclassified sequences</taxon>
        <taxon>metagenomes</taxon>
        <taxon>organismal metagenomes</taxon>
    </lineage>
</organism>
<evidence type="ECO:0000313" key="1">
    <source>
        <dbReference type="EMBL" id="QHT09945.1"/>
    </source>
</evidence>
<accession>A0A6C0D2L4</accession>
<proteinExistence type="predicted"/>
<sequence>MESKEDYYYPSKKETVLFARQLQQDLTKNTKLKKLIERFYPERTPLQRDQKLFLIQHVDEMRIPMYEDQMKKLEKILMESKKGTPNTQQIINKGRGIKQLWERRKRFENAILSLPPTMNPNHLRLISYLYSINYPHLRFRDEETKAMVETFIEKSTFQNAKKIEDRFRGIQSLQQRRVEEEREVDELMHGIGYVKQQQQQQQQQH</sequence>
<protein>
    <submittedName>
        <fullName evidence="1">Uncharacterized protein</fullName>
    </submittedName>
</protein>
<dbReference type="EMBL" id="MN739518">
    <property type="protein sequence ID" value="QHT09945.1"/>
    <property type="molecule type" value="Genomic_DNA"/>
</dbReference>
<name>A0A6C0D2L4_9ZZZZ</name>